<feature type="chain" id="PRO_5013823864" evidence="1">
    <location>
        <begin position="26"/>
        <end position="211"/>
    </location>
</feature>
<keyword evidence="1" id="KW-0732">Signal</keyword>
<dbReference type="RefSeq" id="WP_003610975.1">
    <property type="nucleotide sequence ID" value="NZ_ADVE02000001.1"/>
</dbReference>
<keyword evidence="3" id="KW-1185">Reference proteome</keyword>
<accession>A0A2D2CW44</accession>
<sequence>MRQPKTGGRRLATICALAAAAAALAGCVDTAVEVGARRPGPTAARHKPVPRPGVSPHGASVALASLEGAPEEILTRFRPLFVRTAEVRDIATAGEADAAYKLRGYLTAYAGPEGATRLGYVFDVFDHDGRRAQRLADEVVARGAGDPWSALGDQELAEFAARGADDLAAFLSNTPEALAAAGGEPGVTVATATHSEPLAAASKPLGFAEAK</sequence>
<dbReference type="AlphaFoldDB" id="A0A2D2CW44"/>
<organism evidence="2 3">
    <name type="scientific">Methylosinus trichosporium (strain ATCC 35070 / NCIMB 11131 / UNIQEM 75 / OB3b)</name>
    <dbReference type="NCBI Taxonomy" id="595536"/>
    <lineage>
        <taxon>Bacteria</taxon>
        <taxon>Pseudomonadati</taxon>
        <taxon>Pseudomonadota</taxon>
        <taxon>Alphaproteobacteria</taxon>
        <taxon>Hyphomicrobiales</taxon>
        <taxon>Methylocystaceae</taxon>
        <taxon>Methylosinus</taxon>
    </lineage>
</organism>
<dbReference type="KEGG" id="mtw:CQW49_03210"/>
<feature type="signal peptide" evidence="1">
    <location>
        <begin position="1"/>
        <end position="25"/>
    </location>
</feature>
<evidence type="ECO:0000313" key="3">
    <source>
        <dbReference type="Proteomes" id="UP000230709"/>
    </source>
</evidence>
<reference evidence="3" key="1">
    <citation type="submission" date="2017-10" db="EMBL/GenBank/DDBJ databases">
        <title>Completed PacBio SMRT sequence of Methylosinus trichosporium OB3b reveals presence of a third large plasmid.</title>
        <authorList>
            <person name="Charles T.C."/>
            <person name="Lynch M.D.J."/>
            <person name="Heil J.R."/>
            <person name="Cheng J."/>
        </authorList>
    </citation>
    <scope>NUCLEOTIDE SEQUENCE [LARGE SCALE GENOMIC DNA]</scope>
    <source>
        <strain evidence="3">OB3b</strain>
    </source>
</reference>
<name>A0A2D2CW44_METT3</name>
<evidence type="ECO:0000256" key="1">
    <source>
        <dbReference type="SAM" id="SignalP"/>
    </source>
</evidence>
<dbReference type="Proteomes" id="UP000230709">
    <property type="component" value="Chromosome"/>
</dbReference>
<proteinExistence type="predicted"/>
<protein>
    <submittedName>
        <fullName evidence="2">Uncharacterized protein</fullName>
    </submittedName>
</protein>
<gene>
    <name evidence="2" type="ORF">CQW49_03210</name>
</gene>
<dbReference type="PROSITE" id="PS51257">
    <property type="entry name" value="PROKAR_LIPOPROTEIN"/>
    <property type="match status" value="1"/>
</dbReference>
<evidence type="ECO:0000313" key="2">
    <source>
        <dbReference type="EMBL" id="ATQ67001.1"/>
    </source>
</evidence>
<dbReference type="EMBL" id="CP023737">
    <property type="protein sequence ID" value="ATQ67001.1"/>
    <property type="molecule type" value="Genomic_DNA"/>
</dbReference>